<comment type="caution">
    <text evidence="1">The sequence shown here is derived from an EMBL/GenBank/DDBJ whole genome shotgun (WGS) entry which is preliminary data.</text>
</comment>
<keyword evidence="2" id="KW-1185">Reference proteome</keyword>
<organism evidence="1 2">
    <name type="scientific">Rousettus aegyptiacus</name>
    <name type="common">Egyptian fruit bat</name>
    <name type="synonym">Pteropus aegyptiacus</name>
    <dbReference type="NCBI Taxonomy" id="9407"/>
    <lineage>
        <taxon>Eukaryota</taxon>
        <taxon>Metazoa</taxon>
        <taxon>Chordata</taxon>
        <taxon>Craniata</taxon>
        <taxon>Vertebrata</taxon>
        <taxon>Euteleostomi</taxon>
        <taxon>Mammalia</taxon>
        <taxon>Eutheria</taxon>
        <taxon>Laurasiatheria</taxon>
        <taxon>Chiroptera</taxon>
        <taxon>Yinpterochiroptera</taxon>
        <taxon>Pteropodoidea</taxon>
        <taxon>Pteropodidae</taxon>
        <taxon>Rousettinae</taxon>
        <taxon>Rousettus</taxon>
    </lineage>
</organism>
<evidence type="ECO:0000313" key="2">
    <source>
        <dbReference type="Proteomes" id="UP000593571"/>
    </source>
</evidence>
<evidence type="ECO:0000313" key="1">
    <source>
        <dbReference type="EMBL" id="KAF6410428.1"/>
    </source>
</evidence>
<proteinExistence type="predicted"/>
<accession>A0A7J8CHW3</accession>
<protein>
    <submittedName>
        <fullName evidence="1">Uncharacterized protein</fullName>
    </submittedName>
</protein>
<gene>
    <name evidence="1" type="ORF">HJG63_008987</name>
</gene>
<dbReference type="AlphaFoldDB" id="A0A7J8CHW3"/>
<dbReference type="Proteomes" id="UP000593571">
    <property type="component" value="Unassembled WGS sequence"/>
</dbReference>
<name>A0A7J8CHW3_ROUAE</name>
<reference evidence="1 2" key="1">
    <citation type="journal article" date="2020" name="Nature">
        <title>Six reference-quality genomes reveal evolution of bat adaptations.</title>
        <authorList>
            <person name="Jebb D."/>
            <person name="Huang Z."/>
            <person name="Pippel M."/>
            <person name="Hughes G.M."/>
            <person name="Lavrichenko K."/>
            <person name="Devanna P."/>
            <person name="Winkler S."/>
            <person name="Jermiin L.S."/>
            <person name="Skirmuntt E.C."/>
            <person name="Katzourakis A."/>
            <person name="Burkitt-Gray L."/>
            <person name="Ray D.A."/>
            <person name="Sullivan K.A.M."/>
            <person name="Roscito J.G."/>
            <person name="Kirilenko B.M."/>
            <person name="Davalos L.M."/>
            <person name="Corthals A.P."/>
            <person name="Power M.L."/>
            <person name="Jones G."/>
            <person name="Ransome R.D."/>
            <person name="Dechmann D.K.N."/>
            <person name="Locatelli A.G."/>
            <person name="Puechmaille S.J."/>
            <person name="Fedrigo O."/>
            <person name="Jarvis E.D."/>
            <person name="Hiller M."/>
            <person name="Vernes S.C."/>
            <person name="Myers E.W."/>
            <person name="Teeling E.C."/>
        </authorList>
    </citation>
    <scope>NUCLEOTIDE SEQUENCE [LARGE SCALE GENOMIC DNA]</scope>
    <source>
        <strain evidence="1">MRouAeg1</strain>
        <tissue evidence="1">Muscle</tissue>
    </source>
</reference>
<dbReference type="EMBL" id="JACASE010000014">
    <property type="protein sequence ID" value="KAF6410428.1"/>
    <property type="molecule type" value="Genomic_DNA"/>
</dbReference>
<sequence length="174" mass="19665">MSLNFFDTSLCWEPNGFSFSCLQSWLLQVWSYIRPVNQVSCLSKFLVPCCSYSLITCSTSFLTCVAIVSILQEPLSYFLISCSVLYVALVTAPSTQLQDPVLRGVGLIFHATPFTLQPSCLEHVLLERWLPVPAKFLTTRYDAIVEKIPQHELKDLAAFTMSYNRCSNKGITQY</sequence>